<dbReference type="PANTHER" id="PTHR24252">
    <property type="entry name" value="ACROSIN-RELATED"/>
    <property type="match status" value="1"/>
</dbReference>
<dbReference type="PROSITE" id="PS00134">
    <property type="entry name" value="TRYPSIN_HIS"/>
    <property type="match status" value="1"/>
</dbReference>
<dbReference type="SUPFAM" id="SSF57414">
    <property type="entry name" value="Hairpin loop containing domain-like"/>
    <property type="match status" value="1"/>
</dbReference>
<dbReference type="GO" id="GO:0004252">
    <property type="term" value="F:serine-type endopeptidase activity"/>
    <property type="evidence" value="ECO:0007669"/>
    <property type="project" value="InterPro"/>
</dbReference>
<dbReference type="SMART" id="SM00020">
    <property type="entry name" value="Tryp_SPc"/>
    <property type="match status" value="1"/>
</dbReference>
<dbReference type="InterPro" id="IPR009003">
    <property type="entry name" value="Peptidase_S1_PA"/>
</dbReference>
<dbReference type="InterPro" id="IPR043504">
    <property type="entry name" value="Peptidase_S1_PA_chymotrypsin"/>
</dbReference>
<organism evidence="4 5">
    <name type="scientific">Romanomermis culicivorax</name>
    <name type="common">Nematode worm</name>
    <dbReference type="NCBI Taxonomy" id="13658"/>
    <lineage>
        <taxon>Eukaryota</taxon>
        <taxon>Metazoa</taxon>
        <taxon>Ecdysozoa</taxon>
        <taxon>Nematoda</taxon>
        <taxon>Enoplea</taxon>
        <taxon>Dorylaimia</taxon>
        <taxon>Mermithida</taxon>
        <taxon>Mermithoidea</taxon>
        <taxon>Mermithidae</taxon>
        <taxon>Romanomermis</taxon>
    </lineage>
</organism>
<dbReference type="PANTHER" id="PTHR24252:SF7">
    <property type="entry name" value="HYALIN"/>
    <property type="match status" value="1"/>
</dbReference>
<dbReference type="Gene3D" id="2.40.10.10">
    <property type="entry name" value="Trypsin-like serine proteases"/>
    <property type="match status" value="1"/>
</dbReference>
<evidence type="ECO:0000313" key="4">
    <source>
        <dbReference type="Proteomes" id="UP000887565"/>
    </source>
</evidence>
<evidence type="ECO:0000313" key="5">
    <source>
        <dbReference type="WBParaSite" id="nRc.2.0.1.t25646-RA"/>
    </source>
</evidence>
<keyword evidence="1" id="KW-0677">Repeat</keyword>
<sequence length="372" mass="40907">MPSGGYFDFGYNLSTFSRLINNNKNINLSMPQKVDDFSFRKILGYQLVALQQGSMTNRSFSHDRGAKQSDPWSIITNAGNEALYPNKFNVPLLNVSYPDNGYGSAKSLPGFHFFDIQGYKTVKSVPECLSLCNAHPPCRAMNYVVPISRCVLLGSGVNQTLAPRALWTHPNASSMHMYFTSGSKGKLPTYQPHDPIVRSSFGVPAIPPNIYQIKKQRIIGGTDALRNSYPWIVRLISCDVNKPYSCSVCGGSLLPPDLNNNSPKTSSDLILTAGHCVVESGILTKPSQMTVRLGNHIDDVPESSEILSAPRRIFSHKNFNENLDNDIAIIQLQTPINFTIYASPVRLPTKDFPTNNNTCVAAGWGRFAGTAV</sequence>
<evidence type="ECO:0000256" key="2">
    <source>
        <dbReference type="ARBA" id="ARBA00023157"/>
    </source>
</evidence>
<accession>A0A915JHR5</accession>
<dbReference type="Pfam" id="PF00024">
    <property type="entry name" value="PAN_1"/>
    <property type="match status" value="1"/>
</dbReference>
<dbReference type="Proteomes" id="UP000887565">
    <property type="component" value="Unplaced"/>
</dbReference>
<feature type="domain" description="Peptidase S1" evidence="3">
    <location>
        <begin position="218"/>
        <end position="372"/>
    </location>
</feature>
<name>A0A915JHR5_ROMCU</name>
<dbReference type="Gene3D" id="3.50.4.10">
    <property type="entry name" value="Hepatocyte Growth Factor"/>
    <property type="match status" value="1"/>
</dbReference>
<reference evidence="5" key="1">
    <citation type="submission" date="2022-11" db="UniProtKB">
        <authorList>
            <consortium name="WormBaseParasite"/>
        </authorList>
    </citation>
    <scope>IDENTIFICATION</scope>
</reference>
<dbReference type="Pfam" id="PF00089">
    <property type="entry name" value="Trypsin"/>
    <property type="match status" value="1"/>
</dbReference>
<dbReference type="InterPro" id="IPR001254">
    <property type="entry name" value="Trypsin_dom"/>
</dbReference>
<evidence type="ECO:0000259" key="3">
    <source>
        <dbReference type="PROSITE" id="PS50240"/>
    </source>
</evidence>
<proteinExistence type="predicted"/>
<keyword evidence="2" id="KW-1015">Disulfide bond</keyword>
<dbReference type="PROSITE" id="PS50240">
    <property type="entry name" value="TRYPSIN_DOM"/>
    <property type="match status" value="1"/>
</dbReference>
<dbReference type="InterPro" id="IPR018114">
    <property type="entry name" value="TRYPSIN_HIS"/>
</dbReference>
<dbReference type="AlphaFoldDB" id="A0A915JHR5"/>
<keyword evidence="4" id="KW-1185">Reference proteome</keyword>
<evidence type="ECO:0000256" key="1">
    <source>
        <dbReference type="ARBA" id="ARBA00022737"/>
    </source>
</evidence>
<dbReference type="GO" id="GO:0006508">
    <property type="term" value="P:proteolysis"/>
    <property type="evidence" value="ECO:0007669"/>
    <property type="project" value="InterPro"/>
</dbReference>
<dbReference type="InterPro" id="IPR003609">
    <property type="entry name" value="Pan_app"/>
</dbReference>
<dbReference type="SUPFAM" id="SSF50494">
    <property type="entry name" value="Trypsin-like serine proteases"/>
    <property type="match status" value="1"/>
</dbReference>
<protein>
    <submittedName>
        <fullName evidence="5">Peptidase S1 domain-containing protein</fullName>
    </submittedName>
</protein>
<dbReference type="WBParaSite" id="nRc.2.0.1.t25646-RA">
    <property type="protein sequence ID" value="nRc.2.0.1.t25646-RA"/>
    <property type="gene ID" value="nRc.2.0.1.g25646"/>
</dbReference>